<dbReference type="EMBL" id="HBGA01019800">
    <property type="protein sequence ID" value="CAD8996620.1"/>
    <property type="molecule type" value="Transcribed_RNA"/>
</dbReference>
<keyword evidence="1" id="KW-0812">Transmembrane</keyword>
<keyword evidence="1" id="KW-0472">Membrane</keyword>
<proteinExistence type="predicted"/>
<accession>A0A7S1HZV7</accession>
<reference evidence="2" key="1">
    <citation type="submission" date="2021-01" db="EMBL/GenBank/DDBJ databases">
        <authorList>
            <person name="Corre E."/>
            <person name="Pelletier E."/>
            <person name="Niang G."/>
            <person name="Scheremetjew M."/>
            <person name="Finn R."/>
            <person name="Kale V."/>
            <person name="Holt S."/>
            <person name="Cochrane G."/>
            <person name="Meng A."/>
            <person name="Brown T."/>
            <person name="Cohen L."/>
        </authorList>
    </citation>
    <scope>NUCLEOTIDE SEQUENCE</scope>
    <source>
        <strain evidence="2">NIES-381</strain>
    </source>
</reference>
<dbReference type="AlphaFoldDB" id="A0A7S1HZV7"/>
<gene>
    <name evidence="2" type="ORF">EGYM00392_LOCUS7682</name>
</gene>
<name>A0A7S1HZV7_9EUGL</name>
<evidence type="ECO:0000313" key="2">
    <source>
        <dbReference type="EMBL" id="CAD8996620.1"/>
    </source>
</evidence>
<sequence>MKQTRLEDCYDIDVPSQEEACPMCDFLSYEICDEQFRRWHRTVYQSNSSCWTPTGASKTDVVIGRCAQINVDEANMFTIGGLAMFAVSLLLFCCTAIICCKHRRLQHDYITMFRNRNREMNAYNVPFADQDQEPDVFGDDLDEDFNIAATARNDEDQL</sequence>
<protein>
    <submittedName>
        <fullName evidence="2">Uncharacterized protein</fullName>
    </submittedName>
</protein>
<organism evidence="2">
    <name type="scientific">Eutreptiella gymnastica</name>
    <dbReference type="NCBI Taxonomy" id="73025"/>
    <lineage>
        <taxon>Eukaryota</taxon>
        <taxon>Discoba</taxon>
        <taxon>Euglenozoa</taxon>
        <taxon>Euglenida</taxon>
        <taxon>Spirocuta</taxon>
        <taxon>Euglenophyceae</taxon>
        <taxon>Eutreptiales</taxon>
        <taxon>Eutreptiaceae</taxon>
        <taxon>Eutreptiella</taxon>
    </lineage>
</organism>
<evidence type="ECO:0000256" key="1">
    <source>
        <dbReference type="SAM" id="Phobius"/>
    </source>
</evidence>
<feature type="transmembrane region" description="Helical" evidence="1">
    <location>
        <begin position="79"/>
        <end position="100"/>
    </location>
</feature>
<keyword evidence="1" id="KW-1133">Transmembrane helix</keyword>